<feature type="domain" description="Ig-like" evidence="21">
    <location>
        <begin position="506"/>
        <end position="587"/>
    </location>
</feature>
<dbReference type="SUPFAM" id="SSF56112">
    <property type="entry name" value="Protein kinase-like (PK-like)"/>
    <property type="match status" value="1"/>
</dbReference>
<dbReference type="InterPro" id="IPR003599">
    <property type="entry name" value="Ig_sub"/>
</dbReference>
<dbReference type="Gene3D" id="3.30.200.20">
    <property type="entry name" value="Phosphorylase Kinase, domain 1"/>
    <property type="match status" value="1"/>
</dbReference>
<proteinExistence type="predicted"/>
<feature type="binding site" evidence="15">
    <location>
        <position position="878"/>
    </location>
    <ligand>
        <name>ATP</name>
        <dbReference type="ChEBI" id="CHEBI:30616"/>
    </ligand>
</feature>
<feature type="region of interest" description="Disordered" evidence="17">
    <location>
        <begin position="680"/>
        <end position="703"/>
    </location>
</feature>
<feature type="domain" description="Ig-like" evidence="21">
    <location>
        <begin position="128"/>
        <end position="218"/>
    </location>
</feature>
<keyword evidence="16" id="KW-0479">Metal-binding</keyword>
<dbReference type="GO" id="GO:0004672">
    <property type="term" value="F:protein kinase activity"/>
    <property type="evidence" value="ECO:0007669"/>
    <property type="project" value="InterPro"/>
</dbReference>
<evidence type="ECO:0000256" key="5">
    <source>
        <dbReference type="ARBA" id="ARBA00022949"/>
    </source>
</evidence>
<dbReference type="GO" id="GO:0007156">
    <property type="term" value="P:homophilic cell adhesion via plasma membrane adhesion molecules"/>
    <property type="evidence" value="ECO:0007669"/>
    <property type="project" value="TreeGrafter"/>
</dbReference>
<dbReference type="FunFam" id="2.60.40.10:FF:000432">
    <property type="entry name" value="Protein tyrosine kinase 7 (inactive)"/>
    <property type="match status" value="1"/>
</dbReference>
<dbReference type="GO" id="GO:0030424">
    <property type="term" value="C:axon"/>
    <property type="evidence" value="ECO:0007669"/>
    <property type="project" value="TreeGrafter"/>
</dbReference>
<dbReference type="InterPro" id="IPR036179">
    <property type="entry name" value="Ig-like_dom_sf"/>
</dbReference>
<keyword evidence="9" id="KW-0675">Receptor</keyword>
<dbReference type="CDD" id="cd05760">
    <property type="entry name" value="Ig2_PTK7"/>
    <property type="match status" value="1"/>
</dbReference>
<comment type="subunit">
    <text evidence="13">Interacts with CTNNB1.</text>
</comment>
<feature type="domain" description="Ig-like" evidence="21">
    <location>
        <begin position="412"/>
        <end position="497"/>
    </location>
</feature>
<dbReference type="Ensembl" id="ENSBMST00010031773.1">
    <property type="protein sequence ID" value="ENSBMSP00010028858.1"/>
    <property type="gene ID" value="ENSBMSG00010020901.1"/>
</dbReference>
<gene>
    <name evidence="22" type="primary">PTK7</name>
</gene>
<sequence length="1014" mass="112003">MGAARGTPSSPRWLPLLSVLLLPLLGGAQATIVFIKEPSSQDALQGRRALLRCEVEAPGPVHVYWLLDGAPVQDTERRFAQGSSLSFAAVDRLQDSGAFQCVARDDATGEEARSANASFNIKWIESGPVVLKHPASEAEIQPQTQVMLRCHIDGHPRPTYQWFQDGSALSDGQSNHTVSSKEKNLTLRPAGPEHSGIYSCCAHNAFGQACSSQNFTLSIADESFARVVLAPQDVVVARNEEAMFHCQFSAHPPPSLQWVFEDDTPITNRSRPPHVRRATVFANGSLLLTQVRPRNAGVYRCVGQGQRGPPVILEATLHLAEIEDMPPFEPRVFTAGSEERVACPPPQGLPEPSVWWEHAGARLPAHGRVYQQGHELVFASTAESDAGVYTCHAANLAGGRRQDVNVTVATVPTWLEKPQDSQLEEGKPGYLHCLTQATPKPTVSWYRNQMLISEDSRFEVFKNGTLRINSVEVYDGTWYRCVSSTPAGSIEAQARVQVLEKLKFTPPPRPQQCMEFDKEATVPCSATGREKPTIKWVRADGSSLPEWVTDNAGTLHFSRVTRNDAGNYTCIASNGLQGQIRAHVQLTVAVFITFKVEPERTTVYQGHTALLRCEAQGDPKPLIQWKDKPVLEESEGLGSPPPYKMIQTIGLSVGAAVAYIIAVLGLMFYCKKRCKAKRLQKQPEGEEPEMECLNGGPLQNGQPSAEIQEEVALTSLGSGSAATNKRHSTSDKMHFPRASLQPITTLGKSEFGEVFLAKAQGLEEGVPETLVLVKSLQSRDEQQQLDFRREFEMFGKLNHANVVRLLGLCREAEPHYMVLEYVDLGDLKQFLRISKSKDEKLKSQPLSTKQKVALCTQVALGMEHLSNNRFVHKDLAARNCLVSAQRQVKVSALGLSKDVYNSEYYHFRQAWVPLRWMSPEAILEGDFSTKSDVWAFGVLMWEVFTHGEMPHGGQADDEVLADLQAGKARLPQPEGCPSKLYRLMQRCWALSPKDRPSFSEIANTLGDSPADNKP</sequence>
<dbReference type="GO" id="GO:0046872">
    <property type="term" value="F:metal ion binding"/>
    <property type="evidence" value="ECO:0007669"/>
    <property type="project" value="UniProtKB-KW"/>
</dbReference>
<evidence type="ECO:0000256" key="1">
    <source>
        <dbReference type="ARBA" id="ARBA00004282"/>
    </source>
</evidence>
<dbReference type="SMART" id="SM00408">
    <property type="entry name" value="IGc2"/>
    <property type="match status" value="6"/>
</dbReference>
<keyword evidence="5" id="KW-0965">Cell junction</keyword>
<keyword evidence="8" id="KW-1015">Disulfide bond</keyword>
<evidence type="ECO:0000256" key="16">
    <source>
        <dbReference type="PIRSR" id="PIRSR000615-3"/>
    </source>
</evidence>
<evidence type="ECO:0000256" key="3">
    <source>
        <dbReference type="ARBA" id="ARBA00022553"/>
    </source>
</evidence>
<keyword evidence="11" id="KW-0393">Immunoglobulin domain</keyword>
<dbReference type="Pfam" id="PF07679">
    <property type="entry name" value="I-set"/>
    <property type="match status" value="2"/>
</dbReference>
<feature type="signal peptide" evidence="19">
    <location>
        <begin position="1"/>
        <end position="30"/>
    </location>
</feature>
<dbReference type="GO" id="GO:0005886">
    <property type="term" value="C:plasma membrane"/>
    <property type="evidence" value="ECO:0007669"/>
    <property type="project" value="TreeGrafter"/>
</dbReference>
<evidence type="ECO:0000259" key="21">
    <source>
        <dbReference type="PROSITE" id="PS50835"/>
    </source>
</evidence>
<accession>A0A8C0E7I3</accession>
<feature type="domain" description="Ig-like" evidence="21">
    <location>
        <begin position="15"/>
        <end position="118"/>
    </location>
</feature>
<feature type="region of interest" description="Disordered" evidence="17">
    <location>
        <begin position="994"/>
        <end position="1014"/>
    </location>
</feature>
<dbReference type="SMART" id="SM00409">
    <property type="entry name" value="IG"/>
    <property type="match status" value="7"/>
</dbReference>
<dbReference type="GO" id="GO:0050808">
    <property type="term" value="P:synapse organization"/>
    <property type="evidence" value="ECO:0007669"/>
    <property type="project" value="TreeGrafter"/>
</dbReference>
<dbReference type="SUPFAM" id="SSF48726">
    <property type="entry name" value="Immunoglobulin"/>
    <property type="match status" value="7"/>
</dbReference>
<dbReference type="Gene3D" id="2.60.40.10">
    <property type="entry name" value="Immunoglobulins"/>
    <property type="match status" value="7"/>
</dbReference>
<comment type="subcellular location">
    <subcellularLocation>
        <location evidence="1">Cell junction</location>
    </subcellularLocation>
    <subcellularLocation>
        <location evidence="2">Membrane</location>
        <topology evidence="2">Single-pass type I membrane protein</topology>
    </subcellularLocation>
</comment>
<comment type="function">
    <text evidence="12">Inactive tyrosine kinase involved in Wnt signaling pathway. Component of both the non-canonical (also known as the Wnt/planar cell polarity signaling) and the canonical Wnt signaling pathway. Functions in cell adhesion, cell migration, cell polarity, proliferation, actin cytoskeleton reorganization and apoptosis. Has a role in embryogenesis, epithelial tissue organization and angiogenesis.</text>
</comment>
<evidence type="ECO:0000259" key="20">
    <source>
        <dbReference type="PROSITE" id="PS50011"/>
    </source>
</evidence>
<organism evidence="22">
    <name type="scientific">Balaenoptera musculus</name>
    <name type="common">Blue whale</name>
    <dbReference type="NCBI Taxonomy" id="9771"/>
    <lineage>
        <taxon>Eukaryota</taxon>
        <taxon>Metazoa</taxon>
        <taxon>Chordata</taxon>
        <taxon>Craniata</taxon>
        <taxon>Vertebrata</taxon>
        <taxon>Euteleostomi</taxon>
        <taxon>Mammalia</taxon>
        <taxon>Eutheria</taxon>
        <taxon>Laurasiatheria</taxon>
        <taxon>Artiodactyla</taxon>
        <taxon>Whippomorpha</taxon>
        <taxon>Cetacea</taxon>
        <taxon>Mysticeti</taxon>
        <taxon>Balaenopteridae</taxon>
        <taxon>Balaenoptera</taxon>
    </lineage>
</organism>
<dbReference type="GO" id="GO:0043025">
    <property type="term" value="C:neuronal cell body"/>
    <property type="evidence" value="ECO:0007669"/>
    <property type="project" value="TreeGrafter"/>
</dbReference>
<evidence type="ECO:0000256" key="9">
    <source>
        <dbReference type="ARBA" id="ARBA00023170"/>
    </source>
</evidence>
<feature type="transmembrane region" description="Helical" evidence="18">
    <location>
        <begin position="649"/>
        <end position="670"/>
    </location>
</feature>
<protein>
    <submittedName>
        <fullName evidence="22">Protein tyrosine kinase 7 (inactive)</fullName>
    </submittedName>
</protein>
<dbReference type="CDD" id="cd05046">
    <property type="entry name" value="PTK_CCK4"/>
    <property type="match status" value="1"/>
</dbReference>
<dbReference type="Pfam" id="PF07714">
    <property type="entry name" value="PK_Tyr_Ser-Thr"/>
    <property type="match status" value="1"/>
</dbReference>
<dbReference type="PRINTS" id="PR00109">
    <property type="entry name" value="TYRKINASE"/>
</dbReference>
<feature type="active site" description="Proton acceptor" evidence="14">
    <location>
        <position position="874"/>
    </location>
</feature>
<dbReference type="InterPro" id="IPR011009">
    <property type="entry name" value="Kinase-like_dom_sf"/>
</dbReference>
<dbReference type="PROSITE" id="PS50011">
    <property type="entry name" value="PROTEIN_KINASE_DOM"/>
    <property type="match status" value="1"/>
</dbReference>
<evidence type="ECO:0000256" key="10">
    <source>
        <dbReference type="ARBA" id="ARBA00023180"/>
    </source>
</evidence>
<keyword evidence="16" id="KW-0460">Magnesium</keyword>
<keyword evidence="3" id="KW-0597">Phosphoprotein</keyword>
<dbReference type="GeneTree" id="ENSGT00940000157908"/>
<feature type="domain" description="Ig-like" evidence="21">
    <location>
        <begin position="225"/>
        <end position="301"/>
    </location>
</feature>
<dbReference type="PROSITE" id="PS50835">
    <property type="entry name" value="IG_LIKE"/>
    <property type="match status" value="6"/>
</dbReference>
<dbReference type="FunFam" id="1.10.510.10:FF:000200">
    <property type="entry name" value="inactive tyrosine-protein kinase 7"/>
    <property type="match status" value="1"/>
</dbReference>
<dbReference type="InterPro" id="IPR007110">
    <property type="entry name" value="Ig-like_dom"/>
</dbReference>
<dbReference type="FunFam" id="2.60.40.10:FF:000377">
    <property type="entry name" value="Protein tyrosine kinase 7 (inactive)"/>
    <property type="match status" value="1"/>
</dbReference>
<feature type="domain" description="Protein kinase" evidence="20">
    <location>
        <begin position="740"/>
        <end position="1014"/>
    </location>
</feature>
<evidence type="ECO:0000256" key="13">
    <source>
        <dbReference type="ARBA" id="ARBA00061725"/>
    </source>
</evidence>
<evidence type="ECO:0000256" key="15">
    <source>
        <dbReference type="PIRSR" id="PIRSR000615-2"/>
    </source>
</evidence>
<evidence type="ECO:0000256" key="2">
    <source>
        <dbReference type="ARBA" id="ARBA00004479"/>
    </source>
</evidence>
<evidence type="ECO:0000256" key="6">
    <source>
        <dbReference type="ARBA" id="ARBA00022989"/>
    </source>
</evidence>
<keyword evidence="15" id="KW-0547">Nucleotide-binding</keyword>
<keyword evidence="4 18" id="KW-0812">Transmembrane</keyword>
<evidence type="ECO:0000256" key="19">
    <source>
        <dbReference type="SAM" id="SignalP"/>
    </source>
</evidence>
<evidence type="ECO:0000313" key="22">
    <source>
        <dbReference type="Ensembl" id="ENSBMSP00010028858.1"/>
    </source>
</evidence>
<evidence type="ECO:0000256" key="7">
    <source>
        <dbReference type="ARBA" id="ARBA00023136"/>
    </source>
</evidence>
<feature type="binding site" evidence="16">
    <location>
        <position position="879"/>
    </location>
    <ligand>
        <name>Mg(2+)</name>
        <dbReference type="ChEBI" id="CHEBI:18420"/>
    </ligand>
</feature>
<evidence type="ECO:0000256" key="18">
    <source>
        <dbReference type="SAM" id="Phobius"/>
    </source>
</evidence>
<keyword evidence="6 18" id="KW-1133">Transmembrane helix</keyword>
<dbReference type="InterPro" id="IPR008266">
    <property type="entry name" value="Tyr_kinase_AS"/>
</dbReference>
<dbReference type="InterPro" id="IPR050958">
    <property type="entry name" value="Cell_Adh-Cytoskel_Orgn"/>
</dbReference>
<dbReference type="GO" id="GO:0070161">
    <property type="term" value="C:anchoring junction"/>
    <property type="evidence" value="ECO:0007669"/>
    <property type="project" value="UniProtKB-SubCell"/>
</dbReference>
<keyword evidence="10" id="KW-0325">Glycoprotein</keyword>
<dbReference type="InterPro" id="IPR013783">
    <property type="entry name" value="Ig-like_fold"/>
</dbReference>
<keyword evidence="15" id="KW-0067">ATP-binding</keyword>
<dbReference type="FunFam" id="2.60.40.10:FF:000402">
    <property type="entry name" value="Protein tyrosine kinase 7 (inactive)"/>
    <property type="match status" value="1"/>
</dbReference>
<dbReference type="CDD" id="cd00096">
    <property type="entry name" value="Ig"/>
    <property type="match status" value="1"/>
</dbReference>
<evidence type="ECO:0000256" key="17">
    <source>
        <dbReference type="SAM" id="MobiDB-lite"/>
    </source>
</evidence>
<feature type="chain" id="PRO_5034859448" evidence="19">
    <location>
        <begin position="31"/>
        <end position="1014"/>
    </location>
</feature>
<evidence type="ECO:0000256" key="4">
    <source>
        <dbReference type="ARBA" id="ARBA00022692"/>
    </source>
</evidence>
<dbReference type="Pfam" id="PF13927">
    <property type="entry name" value="Ig_3"/>
    <property type="match status" value="4"/>
</dbReference>
<dbReference type="GO" id="GO:0008046">
    <property type="term" value="F:axon guidance receptor activity"/>
    <property type="evidence" value="ECO:0007669"/>
    <property type="project" value="TreeGrafter"/>
</dbReference>
<dbReference type="PIRSF" id="PIRSF000615">
    <property type="entry name" value="TyrPK_CSF1-R"/>
    <property type="match status" value="1"/>
</dbReference>
<dbReference type="InterPro" id="IPR000719">
    <property type="entry name" value="Prot_kinase_dom"/>
</dbReference>
<dbReference type="PANTHER" id="PTHR45080">
    <property type="entry name" value="CONTACTIN 5"/>
    <property type="match status" value="1"/>
</dbReference>
<dbReference type="FunFam" id="2.60.40.10:FF:000390">
    <property type="entry name" value="Protein tyrosine kinase 7 (inactive)"/>
    <property type="match status" value="1"/>
</dbReference>
<feature type="domain" description="Ig-like" evidence="21">
    <location>
        <begin position="309"/>
        <end position="407"/>
    </location>
</feature>
<dbReference type="AlphaFoldDB" id="A0A8C0E7I3"/>
<name>A0A8C0E7I3_BALMU</name>
<dbReference type="FunFam" id="3.30.200.20:FF:000167">
    <property type="entry name" value="Putative inactive tyrosine-protein kinase 7"/>
    <property type="match status" value="1"/>
</dbReference>
<keyword evidence="19" id="KW-0732">Signal</keyword>
<evidence type="ECO:0000256" key="11">
    <source>
        <dbReference type="ARBA" id="ARBA00023319"/>
    </source>
</evidence>
<dbReference type="FunFam" id="2.60.40.10:FF:000341">
    <property type="entry name" value="inactive tyrosine-protein kinase 7"/>
    <property type="match status" value="1"/>
</dbReference>
<evidence type="ECO:0000256" key="12">
    <source>
        <dbReference type="ARBA" id="ARBA00055918"/>
    </source>
</evidence>
<dbReference type="InterPro" id="IPR013098">
    <property type="entry name" value="Ig_I-set"/>
</dbReference>
<dbReference type="FunFam" id="2.60.40.10:FF:000395">
    <property type="entry name" value="Protein tyrosine kinase 7 (inactive)"/>
    <property type="match status" value="1"/>
</dbReference>
<dbReference type="InterPro" id="IPR003598">
    <property type="entry name" value="Ig_sub2"/>
</dbReference>
<keyword evidence="7 18" id="KW-0472">Membrane</keyword>
<reference evidence="22" key="1">
    <citation type="submission" date="2023-09" db="UniProtKB">
        <authorList>
            <consortium name="Ensembl"/>
        </authorList>
    </citation>
    <scope>IDENTIFICATION</scope>
</reference>
<dbReference type="InterPro" id="IPR001245">
    <property type="entry name" value="Ser-Thr/Tyr_kinase_cat_dom"/>
</dbReference>
<dbReference type="PROSITE" id="PS00109">
    <property type="entry name" value="PROTEIN_KINASE_TYR"/>
    <property type="match status" value="1"/>
</dbReference>
<dbReference type="GO" id="GO:0005524">
    <property type="term" value="F:ATP binding"/>
    <property type="evidence" value="ECO:0007669"/>
    <property type="project" value="UniProtKB-KW"/>
</dbReference>
<dbReference type="Gene3D" id="1.10.510.10">
    <property type="entry name" value="Transferase(Phosphotransferase) domain 1"/>
    <property type="match status" value="1"/>
</dbReference>
<dbReference type="PANTHER" id="PTHR45080:SF21">
    <property type="entry name" value="INACTIVE TYROSINE-PROTEIN KINASE 7"/>
    <property type="match status" value="1"/>
</dbReference>
<evidence type="ECO:0000256" key="14">
    <source>
        <dbReference type="PIRSR" id="PIRSR000615-1"/>
    </source>
</evidence>
<evidence type="ECO:0000256" key="8">
    <source>
        <dbReference type="ARBA" id="ARBA00023157"/>
    </source>
</evidence>